<sequence>MTFPEFISSVFFTINSFVFFQKAPEVLGAKTLFVTAENPKTSSSFTQKEEAEEEPIPYPVKEKEDPDLETGKTEMLRKGVDGKIIKKYLVTFWQGGEAGKTLIKATREEPIPEVVSVGTKVVWKEIDTPEGTRKYWKSIPHVWATSYDKSCEGCDEWTALGTRLDMGTCAVDPKVIKIWTEIFVPGYGLCHALDVGGAIKGGKIDVGFYDLHAQSAEVGWKGSHFTDIYLLDQPPK</sequence>
<accession>A0A2H0XD68</accession>
<organism evidence="4 5">
    <name type="scientific">candidate division WWE3 bacterium CG08_land_8_20_14_0_20_40_13</name>
    <dbReference type="NCBI Taxonomy" id="1975084"/>
    <lineage>
        <taxon>Bacteria</taxon>
        <taxon>Katanobacteria</taxon>
    </lineage>
</organism>
<dbReference type="Pfam" id="PF06725">
    <property type="entry name" value="3D"/>
    <property type="match status" value="1"/>
</dbReference>
<evidence type="ECO:0000313" key="4">
    <source>
        <dbReference type="EMBL" id="PIS22801.1"/>
    </source>
</evidence>
<comment type="caution">
    <text evidence="4">The sequence shown here is derived from an EMBL/GenBank/DDBJ whole genome shotgun (WGS) entry which is preliminary data.</text>
</comment>
<dbReference type="GO" id="GO:0009254">
    <property type="term" value="P:peptidoglycan turnover"/>
    <property type="evidence" value="ECO:0007669"/>
    <property type="project" value="InterPro"/>
</dbReference>
<dbReference type="PANTHER" id="PTHR39160:SF4">
    <property type="entry name" value="RESUSCITATION-PROMOTING FACTOR RPFB"/>
    <property type="match status" value="1"/>
</dbReference>
<dbReference type="EMBL" id="PEYT01000032">
    <property type="protein sequence ID" value="PIS22801.1"/>
    <property type="molecule type" value="Genomic_DNA"/>
</dbReference>
<dbReference type="PROSITE" id="PS51109">
    <property type="entry name" value="G5"/>
    <property type="match status" value="1"/>
</dbReference>
<dbReference type="GO" id="GO:0004553">
    <property type="term" value="F:hydrolase activity, hydrolyzing O-glycosyl compounds"/>
    <property type="evidence" value="ECO:0007669"/>
    <property type="project" value="InterPro"/>
</dbReference>
<evidence type="ECO:0000259" key="3">
    <source>
        <dbReference type="PROSITE" id="PS51109"/>
    </source>
</evidence>
<dbReference type="SMART" id="SM01208">
    <property type="entry name" value="G5"/>
    <property type="match status" value="1"/>
</dbReference>
<proteinExistence type="predicted"/>
<evidence type="ECO:0000313" key="5">
    <source>
        <dbReference type="Proteomes" id="UP000230340"/>
    </source>
</evidence>
<dbReference type="GO" id="GO:0019867">
    <property type="term" value="C:outer membrane"/>
    <property type="evidence" value="ECO:0007669"/>
    <property type="project" value="InterPro"/>
</dbReference>
<protein>
    <recommendedName>
        <fullName evidence="3">G5 domain-containing protein</fullName>
    </recommendedName>
</protein>
<evidence type="ECO:0000256" key="1">
    <source>
        <dbReference type="ARBA" id="ARBA00022729"/>
    </source>
</evidence>
<keyword evidence="1" id="KW-0732">Signal</keyword>
<dbReference type="Proteomes" id="UP000230340">
    <property type="component" value="Unassembled WGS sequence"/>
</dbReference>
<dbReference type="AlphaFoldDB" id="A0A2H0XD68"/>
<dbReference type="InterPro" id="IPR010611">
    <property type="entry name" value="3D_dom"/>
</dbReference>
<gene>
    <name evidence="4" type="ORF">COT49_03495</name>
</gene>
<dbReference type="Pfam" id="PF07501">
    <property type="entry name" value="G5"/>
    <property type="match status" value="1"/>
</dbReference>
<reference evidence="5" key="1">
    <citation type="submission" date="2017-09" db="EMBL/GenBank/DDBJ databases">
        <title>Depth-based differentiation of microbial function through sediment-hosted aquifers and enrichment of novel symbionts in the deep terrestrial subsurface.</title>
        <authorList>
            <person name="Probst A.J."/>
            <person name="Ladd B."/>
            <person name="Jarett J.K."/>
            <person name="Geller-Mcgrath D.E."/>
            <person name="Sieber C.M.K."/>
            <person name="Emerson J.B."/>
            <person name="Anantharaman K."/>
            <person name="Thomas B.C."/>
            <person name="Malmstrom R."/>
            <person name="Stieglmeier M."/>
            <person name="Klingl A."/>
            <person name="Woyke T."/>
            <person name="Ryan C.M."/>
            <person name="Banfield J.F."/>
        </authorList>
    </citation>
    <scope>NUCLEOTIDE SEQUENCE [LARGE SCALE GENOMIC DNA]</scope>
</reference>
<dbReference type="Gene3D" id="2.20.230.10">
    <property type="entry name" value="Resuscitation-promoting factor rpfb"/>
    <property type="match status" value="1"/>
</dbReference>
<dbReference type="CDD" id="cd14667">
    <property type="entry name" value="3D_containing_proteins"/>
    <property type="match status" value="1"/>
</dbReference>
<dbReference type="PANTHER" id="PTHR39160">
    <property type="entry name" value="CELL WALL-BINDING PROTEIN YOCH"/>
    <property type="match status" value="1"/>
</dbReference>
<dbReference type="InterPro" id="IPR059180">
    <property type="entry name" value="3D_YorM"/>
</dbReference>
<evidence type="ECO:0000256" key="2">
    <source>
        <dbReference type="SAM" id="MobiDB-lite"/>
    </source>
</evidence>
<feature type="region of interest" description="Disordered" evidence="2">
    <location>
        <begin position="42"/>
        <end position="68"/>
    </location>
</feature>
<dbReference type="InterPro" id="IPR051933">
    <property type="entry name" value="Resuscitation_pf_RpfB"/>
</dbReference>
<name>A0A2H0XD68_UNCKA</name>
<feature type="domain" description="G5" evidence="3">
    <location>
        <begin position="42"/>
        <end position="121"/>
    </location>
</feature>
<dbReference type="InterPro" id="IPR011098">
    <property type="entry name" value="G5_dom"/>
</dbReference>